<dbReference type="Proteomes" id="UP000530670">
    <property type="component" value="Unassembled WGS sequence"/>
</dbReference>
<dbReference type="EMBL" id="JAAQRI010000469">
    <property type="protein sequence ID" value="KAF5614117.1"/>
    <property type="molecule type" value="Genomic_DNA"/>
</dbReference>
<evidence type="ECO:0000313" key="3">
    <source>
        <dbReference type="Proteomes" id="UP000530670"/>
    </source>
</evidence>
<dbReference type="GeneID" id="59299213"/>
<reference evidence="2 3" key="1">
    <citation type="submission" date="2020-05" db="EMBL/GenBank/DDBJ databases">
        <title>Identification and distribution of gene clusters putatively required for synthesis of sphingolipid metabolism inhibitors in phylogenetically diverse species of the filamentous fungus Fusarium.</title>
        <authorList>
            <person name="Kim H.-S."/>
            <person name="Busman M."/>
            <person name="Brown D.W."/>
            <person name="Divon H."/>
            <person name="Uhlig S."/>
            <person name="Proctor R.H."/>
        </authorList>
    </citation>
    <scope>NUCLEOTIDE SEQUENCE [LARGE SCALE GENOMIC DNA]</scope>
    <source>
        <strain evidence="2 3">NRRL 66243</strain>
    </source>
</reference>
<feature type="region of interest" description="Disordered" evidence="1">
    <location>
        <begin position="149"/>
        <end position="185"/>
    </location>
</feature>
<feature type="compositionally biased region" description="Low complexity" evidence="1">
    <location>
        <begin position="158"/>
        <end position="174"/>
    </location>
</feature>
<organism evidence="2 3">
    <name type="scientific">Fusarium tjaetaba</name>
    <dbReference type="NCBI Taxonomy" id="1567544"/>
    <lineage>
        <taxon>Eukaryota</taxon>
        <taxon>Fungi</taxon>
        <taxon>Dikarya</taxon>
        <taxon>Ascomycota</taxon>
        <taxon>Pezizomycotina</taxon>
        <taxon>Sordariomycetes</taxon>
        <taxon>Hypocreomycetidae</taxon>
        <taxon>Hypocreales</taxon>
        <taxon>Nectriaceae</taxon>
        <taxon>Fusarium</taxon>
        <taxon>Fusarium fujikuroi species complex</taxon>
    </lineage>
</organism>
<dbReference type="AlphaFoldDB" id="A0A8H5V7L9"/>
<sequence length="375" mass="42711">MQPIQEQVNQLHEEQEHVQALKLAYLFIAVERELGNAFQARHINTVFTEPRDIRGHCLARSRKRRHRDEGLRLGYHVYWDVTCKKILSRKENIVTRLNLPERCDAASGEFRTAWTEGVLREFMAVEFKGGETLVIDLTRVDDDTEGSLFIAVNPDPDSAATTTTAPSHTSRASTIPKPQDHKPLDRTFKECEPINIEMARIKCFKRRMVNRSAFEDSEYQRIHNHLGNILQYLHDELGSPQTPVQAHPDVEMDTTQDTVDDPRLAEMMDRFAKMEAITESTVEAKSGDMIAVVDDEPQLNGTPLLFPCHTLHTHASILYPTPTFPVLDDTPESEKDEPEPLVASGHLERWQLQTPNTPGPSCFEPDVPRPTPVFY</sequence>
<name>A0A8H5V7L9_9HYPO</name>
<evidence type="ECO:0000313" key="2">
    <source>
        <dbReference type="EMBL" id="KAF5614117.1"/>
    </source>
</evidence>
<proteinExistence type="predicted"/>
<accession>A0A8H5V7L9</accession>
<dbReference type="RefSeq" id="XP_037199214.1">
    <property type="nucleotide sequence ID" value="XM_037346943.1"/>
</dbReference>
<protein>
    <submittedName>
        <fullName evidence="2">Uncharacterized protein</fullName>
    </submittedName>
</protein>
<comment type="caution">
    <text evidence="2">The sequence shown here is derived from an EMBL/GenBank/DDBJ whole genome shotgun (WGS) entry which is preliminary data.</text>
</comment>
<feature type="region of interest" description="Disordered" evidence="1">
    <location>
        <begin position="354"/>
        <end position="375"/>
    </location>
</feature>
<gene>
    <name evidence="2" type="ORF">FTJAE_13767</name>
</gene>
<dbReference type="OrthoDB" id="5105885at2759"/>
<keyword evidence="3" id="KW-1185">Reference proteome</keyword>
<evidence type="ECO:0000256" key="1">
    <source>
        <dbReference type="SAM" id="MobiDB-lite"/>
    </source>
</evidence>